<dbReference type="InterPro" id="IPR000210">
    <property type="entry name" value="BTB/POZ_dom"/>
</dbReference>
<accession>A0AA39CJD2</accession>
<name>A0AA39CJD2_9EURO</name>
<proteinExistence type="predicted"/>
<sequence>MTSTDPSSSKKRKLDEMESSMSSTSTIVRNARVVEIIPGADVTLQVGDAEDALDIKASGLVLGLVSKVFQVMLNSQFIEGSTKTIKMTQDDPQIMLDFCRIVHHQYGSVKDLSAKRLRGLIQLADMRDCREALKPWLSSVLEEHTMWIDRWWGSCFSSTDDKKFPTSIPGLLLEDILAFAYIFELPDLFGSATSVYLALAGSPDQAIFPSEGLPESAPLPVQSGSTCFYELLKQIRESRIQLLSEKVIECVSEKLHSGRSYTSIALSKRVCKSVQQKYGAFLYWLTMEGFTLNGKYNGSKSWSSLLAYVGMMADLSGCVSTTGEEESAMEKSGLGKVSSCKSSQCQYCTRDVQAALRKLVVEFRDDASDIACPRCFRESGEFCAQKACEKHQDDKEKAAGLGES</sequence>
<dbReference type="SUPFAM" id="SSF54695">
    <property type="entry name" value="POZ domain"/>
    <property type="match status" value="1"/>
</dbReference>
<dbReference type="EMBL" id="JAPDRK010000007">
    <property type="protein sequence ID" value="KAJ9610201.1"/>
    <property type="molecule type" value="Genomic_DNA"/>
</dbReference>
<dbReference type="Pfam" id="PF00651">
    <property type="entry name" value="BTB"/>
    <property type="match status" value="1"/>
</dbReference>
<evidence type="ECO:0000313" key="4">
    <source>
        <dbReference type="Proteomes" id="UP001172673"/>
    </source>
</evidence>
<feature type="domain" description="BTB" evidence="2">
    <location>
        <begin position="40"/>
        <end position="98"/>
    </location>
</feature>
<evidence type="ECO:0000259" key="2">
    <source>
        <dbReference type="PROSITE" id="PS50097"/>
    </source>
</evidence>
<evidence type="ECO:0000313" key="3">
    <source>
        <dbReference type="EMBL" id="KAJ9610201.1"/>
    </source>
</evidence>
<dbReference type="AlphaFoldDB" id="A0AA39CJD2"/>
<protein>
    <recommendedName>
        <fullName evidence="2">BTB domain-containing protein</fullName>
    </recommendedName>
</protein>
<dbReference type="PROSITE" id="PS50097">
    <property type="entry name" value="BTB"/>
    <property type="match status" value="1"/>
</dbReference>
<keyword evidence="4" id="KW-1185">Reference proteome</keyword>
<dbReference type="InterPro" id="IPR011333">
    <property type="entry name" value="SKP1/BTB/POZ_sf"/>
</dbReference>
<reference evidence="3" key="1">
    <citation type="submission" date="2022-10" db="EMBL/GenBank/DDBJ databases">
        <title>Culturing micro-colonial fungi from biological soil crusts in the Mojave desert and describing Neophaeococcomyces mojavensis, and introducing the new genera and species Taxawa tesnikishii.</title>
        <authorList>
            <person name="Kurbessoian T."/>
            <person name="Stajich J.E."/>
        </authorList>
    </citation>
    <scope>NUCLEOTIDE SEQUENCE</scope>
    <source>
        <strain evidence="3">TK_41</strain>
    </source>
</reference>
<comment type="caution">
    <text evidence="3">The sequence shown here is derived from an EMBL/GenBank/DDBJ whole genome shotgun (WGS) entry which is preliminary data.</text>
</comment>
<dbReference type="Proteomes" id="UP001172673">
    <property type="component" value="Unassembled WGS sequence"/>
</dbReference>
<dbReference type="Gene3D" id="3.30.710.10">
    <property type="entry name" value="Potassium Channel Kv1.1, Chain A"/>
    <property type="match status" value="1"/>
</dbReference>
<feature type="region of interest" description="Disordered" evidence="1">
    <location>
        <begin position="1"/>
        <end position="23"/>
    </location>
</feature>
<dbReference type="CDD" id="cd18186">
    <property type="entry name" value="BTB_POZ_ZBTB_KLHL-like"/>
    <property type="match status" value="1"/>
</dbReference>
<gene>
    <name evidence="3" type="ORF">H2200_004978</name>
</gene>
<evidence type="ECO:0000256" key="1">
    <source>
        <dbReference type="SAM" id="MobiDB-lite"/>
    </source>
</evidence>
<organism evidence="3 4">
    <name type="scientific">Cladophialophora chaetospira</name>
    <dbReference type="NCBI Taxonomy" id="386627"/>
    <lineage>
        <taxon>Eukaryota</taxon>
        <taxon>Fungi</taxon>
        <taxon>Dikarya</taxon>
        <taxon>Ascomycota</taxon>
        <taxon>Pezizomycotina</taxon>
        <taxon>Eurotiomycetes</taxon>
        <taxon>Chaetothyriomycetidae</taxon>
        <taxon>Chaetothyriales</taxon>
        <taxon>Herpotrichiellaceae</taxon>
        <taxon>Cladophialophora</taxon>
    </lineage>
</organism>